<dbReference type="EMBL" id="JACCBU010000001">
    <property type="protein sequence ID" value="NYE70185.1"/>
    <property type="molecule type" value="Genomic_DNA"/>
</dbReference>
<reference evidence="1 2" key="1">
    <citation type="submission" date="2020-07" db="EMBL/GenBank/DDBJ databases">
        <title>Sequencing the genomes of 1000 actinobacteria strains.</title>
        <authorList>
            <person name="Klenk H.-P."/>
        </authorList>
    </citation>
    <scope>NUCLEOTIDE SEQUENCE [LARGE SCALE GENOMIC DNA]</scope>
    <source>
        <strain evidence="1 2">DSM 22083</strain>
    </source>
</reference>
<dbReference type="AlphaFoldDB" id="A0A7Y9LB27"/>
<name>A0A7Y9LB27_9ACTN</name>
<sequence length="31" mass="3371">MPVMALAEQSGLSELITEGVRLGSRRVRSAR</sequence>
<proteinExistence type="predicted"/>
<gene>
    <name evidence="1" type="ORF">BKA15_001514</name>
</gene>
<protein>
    <submittedName>
        <fullName evidence="1">Uncharacterized protein</fullName>
    </submittedName>
</protein>
<accession>A0A7Y9LB27</accession>
<organism evidence="1 2">
    <name type="scientific">Microlunatus parietis</name>
    <dbReference type="NCBI Taxonomy" id="682979"/>
    <lineage>
        <taxon>Bacteria</taxon>
        <taxon>Bacillati</taxon>
        <taxon>Actinomycetota</taxon>
        <taxon>Actinomycetes</taxon>
        <taxon>Propionibacteriales</taxon>
        <taxon>Propionibacteriaceae</taxon>
        <taxon>Microlunatus</taxon>
    </lineage>
</organism>
<comment type="caution">
    <text evidence="1">The sequence shown here is derived from an EMBL/GenBank/DDBJ whole genome shotgun (WGS) entry which is preliminary data.</text>
</comment>
<evidence type="ECO:0000313" key="2">
    <source>
        <dbReference type="Proteomes" id="UP000569914"/>
    </source>
</evidence>
<keyword evidence="2" id="KW-1185">Reference proteome</keyword>
<dbReference type="Proteomes" id="UP000569914">
    <property type="component" value="Unassembled WGS sequence"/>
</dbReference>
<evidence type="ECO:0000313" key="1">
    <source>
        <dbReference type="EMBL" id="NYE70185.1"/>
    </source>
</evidence>